<proteinExistence type="predicted"/>
<evidence type="ECO:0000256" key="1">
    <source>
        <dbReference type="SAM" id="MobiDB-lite"/>
    </source>
</evidence>
<dbReference type="Proteomes" id="UP001266305">
    <property type="component" value="Unassembled WGS sequence"/>
</dbReference>
<reference evidence="2 3" key="1">
    <citation type="submission" date="2023-05" db="EMBL/GenBank/DDBJ databases">
        <title>B98-5 Cell Line De Novo Hybrid Assembly: An Optical Mapping Approach.</title>
        <authorList>
            <person name="Kananen K."/>
            <person name="Auerbach J.A."/>
            <person name="Kautto E."/>
            <person name="Blachly J.S."/>
        </authorList>
    </citation>
    <scope>NUCLEOTIDE SEQUENCE [LARGE SCALE GENOMIC DNA]</scope>
    <source>
        <strain evidence="2">B95-8</strain>
        <tissue evidence="2">Cell line</tissue>
    </source>
</reference>
<keyword evidence="3" id="KW-1185">Reference proteome</keyword>
<organism evidence="2 3">
    <name type="scientific">Saguinus oedipus</name>
    <name type="common">Cotton-top tamarin</name>
    <name type="synonym">Oedipomidas oedipus</name>
    <dbReference type="NCBI Taxonomy" id="9490"/>
    <lineage>
        <taxon>Eukaryota</taxon>
        <taxon>Metazoa</taxon>
        <taxon>Chordata</taxon>
        <taxon>Craniata</taxon>
        <taxon>Vertebrata</taxon>
        <taxon>Euteleostomi</taxon>
        <taxon>Mammalia</taxon>
        <taxon>Eutheria</taxon>
        <taxon>Euarchontoglires</taxon>
        <taxon>Primates</taxon>
        <taxon>Haplorrhini</taxon>
        <taxon>Platyrrhini</taxon>
        <taxon>Cebidae</taxon>
        <taxon>Callitrichinae</taxon>
        <taxon>Saguinus</taxon>
    </lineage>
</organism>
<comment type="caution">
    <text evidence="2">The sequence shown here is derived from an EMBL/GenBank/DDBJ whole genome shotgun (WGS) entry which is preliminary data.</text>
</comment>
<gene>
    <name evidence="2" type="ORF">P7K49_005907</name>
</gene>
<evidence type="ECO:0000313" key="2">
    <source>
        <dbReference type="EMBL" id="KAK2115281.1"/>
    </source>
</evidence>
<feature type="compositionally biased region" description="Basic and acidic residues" evidence="1">
    <location>
        <begin position="67"/>
        <end position="80"/>
    </location>
</feature>
<protein>
    <submittedName>
        <fullName evidence="2">Uncharacterized protein</fullName>
    </submittedName>
</protein>
<evidence type="ECO:0000313" key="3">
    <source>
        <dbReference type="Proteomes" id="UP001266305"/>
    </source>
</evidence>
<dbReference type="EMBL" id="JASSZA010000003">
    <property type="protein sequence ID" value="KAK2115281.1"/>
    <property type="molecule type" value="Genomic_DNA"/>
</dbReference>
<sequence length="140" mass="15217">MTALHAEGEAEATEAQWLLRTGQWGLPSAPGFLSTPCHKGQLSLASQLPPGVRRLSGHHYLSACVGEEEHKSVERREEAASHTGKQGSCLTDRTGHVWSSHFEAWDMLSDCKAVTDRQAGQALRTATSAHTGRHASLRHN</sequence>
<name>A0ABQ9W1N8_SAGOE</name>
<accession>A0ABQ9W1N8</accession>
<feature type="region of interest" description="Disordered" evidence="1">
    <location>
        <begin position="67"/>
        <end position="90"/>
    </location>
</feature>